<evidence type="ECO:0008006" key="3">
    <source>
        <dbReference type="Google" id="ProtNLM"/>
    </source>
</evidence>
<sequence>MPNQPSTKSLNGLYALRRTLPTWCFADRLEELVRFCREAPVDEAVLKIDSEEFSQGLPTMAWVERYLPYLEQAKQRLESEGVAFSLNPWVTQGHLDRGRDLRTVFPEYCWMVGHDGVQCRAQACPRCPHFQRDIVAIWEQYASLNPNVIWIEDDIRTFNHLPARFACFCDGHLRALADRMDLDKITRNELVSHVLAPGKPHPWRTAWLDLQRDSMRELCSLLEQAVHRVSPRTRLGLMSSGPINHCLDGRDWRALSKTLAGDRGPIYSRPTLGNYTEKESQGLYESAAQILRTRHVMPAGTIEQTEVENVPFTGYAKSRVFTFMQIAISIASGCDGVTMNLFDHMGSSMSIDPHVVRMLNEKRSFLEKLREAVGPCSVHSSTRMGVTVLHHERASDDRTVSTDDDYAALIPRDDWFEAALNRLGFPTTFVDSPLVAADGQMIGAFSDAQITSMLSRGLLLDAVAARTLQERGFGDLLGVELQPLETLNHSRVTAAEALVDPAFGGEADRYLTLTLPDLLGNGRYAPMQPSDHARPVSWIVNHKRERITPMITTYINRLGGRVAVLALEMASSFGAAFLHPYRQQQIQAILHWLSDGHVPVAIRGGTYPLVLCTRLADRIVLTLFNLSHDAWPSVEGELELGDAEVGSPYLLDHVNRADKPTIHCKRQGTRLMFTIDTTLEFGQPIACVIPIKSKVTLHPPATARPGSGGSSLCCSR</sequence>
<evidence type="ECO:0000313" key="1">
    <source>
        <dbReference type="EMBL" id="MFA9480293.1"/>
    </source>
</evidence>
<name>A0ABV4UCH7_9BACT</name>
<reference evidence="1 2" key="1">
    <citation type="submission" date="2024-08" db="EMBL/GenBank/DDBJ databases">
        <title>Whole-genome sequencing of halo(alkali)philic microorganisms from hypersaline lakes.</title>
        <authorList>
            <person name="Sorokin D.Y."/>
            <person name="Merkel A.Y."/>
            <person name="Messina E."/>
            <person name="Yakimov M."/>
        </authorList>
    </citation>
    <scope>NUCLEOTIDE SEQUENCE [LARGE SCALE GENOMIC DNA]</scope>
    <source>
        <strain evidence="1 2">AB-hyl4</strain>
    </source>
</reference>
<dbReference type="EMBL" id="JBGUBD010000018">
    <property type="protein sequence ID" value="MFA9480293.1"/>
    <property type="molecule type" value="Genomic_DNA"/>
</dbReference>
<proteinExistence type="predicted"/>
<protein>
    <recommendedName>
        <fullName evidence="3">Glycoside hydrolase family 42 N-terminal domain-containing protein</fullName>
    </recommendedName>
</protein>
<evidence type="ECO:0000313" key="2">
    <source>
        <dbReference type="Proteomes" id="UP001575105"/>
    </source>
</evidence>
<organism evidence="1 2">
    <name type="scientific">Natronomicrosphaera hydrolytica</name>
    <dbReference type="NCBI Taxonomy" id="3242702"/>
    <lineage>
        <taxon>Bacteria</taxon>
        <taxon>Pseudomonadati</taxon>
        <taxon>Planctomycetota</taxon>
        <taxon>Phycisphaerae</taxon>
        <taxon>Phycisphaerales</taxon>
        <taxon>Phycisphaeraceae</taxon>
        <taxon>Natronomicrosphaera</taxon>
    </lineage>
</organism>
<comment type="caution">
    <text evidence="1">The sequence shown here is derived from an EMBL/GenBank/DDBJ whole genome shotgun (WGS) entry which is preliminary data.</text>
</comment>
<keyword evidence="2" id="KW-1185">Reference proteome</keyword>
<dbReference type="Proteomes" id="UP001575105">
    <property type="component" value="Unassembled WGS sequence"/>
</dbReference>
<accession>A0ABV4UCH7</accession>
<dbReference type="RefSeq" id="WP_425347212.1">
    <property type="nucleotide sequence ID" value="NZ_JBGUBD010000018.1"/>
</dbReference>
<gene>
    <name evidence="1" type="ORF">ACERK3_18625</name>
</gene>